<evidence type="ECO:0000256" key="1">
    <source>
        <dbReference type="SAM" id="Phobius"/>
    </source>
</evidence>
<dbReference type="PANTHER" id="PTHR40076:SF1">
    <property type="entry name" value="MEMBRANE PROTEIN"/>
    <property type="match status" value="1"/>
</dbReference>
<dbReference type="AlphaFoldDB" id="A0A0R1V0N7"/>
<dbReference type="PATRIC" id="fig|1423801.4.peg.474"/>
<feature type="transmembrane region" description="Helical" evidence="1">
    <location>
        <begin position="205"/>
        <end position="229"/>
    </location>
</feature>
<dbReference type="Pfam" id="PF06161">
    <property type="entry name" value="DUF975"/>
    <property type="match status" value="1"/>
</dbReference>
<keyword evidence="1" id="KW-1133">Transmembrane helix</keyword>
<accession>A0A0R1V0N7</accession>
<sequence length="272" mass="30911">MRKEKEGKKEMKTRKELKDEVKATFRGHWGQAIKLTLIPVIFQILASFAVAIGSLGLVWFLTKNGAALDYSGTSNESTFSNGGNPFGSYFSGFLATMILVGINFTFLDWLRTKKSDFKVLRGVFSVFTKRHFISVLVLYLLISLFTFLWTLLFIIPGIIKTFSYSQTYLIYKDLAESQKDTDDLSYLDYITKSRQLMDGHKMDFFLLKLSFIGWDILAVLTFGIGFIWLTPYQTATYVAFYKDIAQGHFGNSATDGDKAATDNNEGSFIVRY</sequence>
<dbReference type="PANTHER" id="PTHR40076">
    <property type="entry name" value="MEMBRANE PROTEIN-RELATED"/>
    <property type="match status" value="1"/>
</dbReference>
<dbReference type="Proteomes" id="UP000051166">
    <property type="component" value="Unassembled WGS sequence"/>
</dbReference>
<keyword evidence="1" id="KW-0812">Transmembrane</keyword>
<name>A0A0R1V0N7_9LACO</name>
<feature type="transmembrane region" description="Helical" evidence="1">
    <location>
        <begin position="131"/>
        <end position="159"/>
    </location>
</feature>
<protein>
    <recommendedName>
        <fullName evidence="4">Integral membrane protein</fullName>
    </recommendedName>
</protein>
<gene>
    <name evidence="2" type="ORF">FD50_GL000466</name>
</gene>
<comment type="caution">
    <text evidence="2">The sequence shown here is derived from an EMBL/GenBank/DDBJ whole genome shotgun (WGS) entry which is preliminary data.</text>
</comment>
<feature type="transmembrane region" description="Helical" evidence="1">
    <location>
        <begin position="35"/>
        <end position="61"/>
    </location>
</feature>
<reference evidence="2 3" key="1">
    <citation type="journal article" date="2015" name="Genome Announc.">
        <title>Expanding the biotechnology potential of lactobacilli through comparative genomics of 213 strains and associated genera.</title>
        <authorList>
            <person name="Sun Z."/>
            <person name="Harris H.M."/>
            <person name="McCann A."/>
            <person name="Guo C."/>
            <person name="Argimon S."/>
            <person name="Zhang W."/>
            <person name="Yang X."/>
            <person name="Jeffery I.B."/>
            <person name="Cooney J.C."/>
            <person name="Kagawa T.F."/>
            <person name="Liu W."/>
            <person name="Song Y."/>
            <person name="Salvetti E."/>
            <person name="Wrobel A."/>
            <person name="Rasinkangas P."/>
            <person name="Parkhill J."/>
            <person name="Rea M.C."/>
            <person name="O'Sullivan O."/>
            <person name="Ritari J."/>
            <person name="Douillard F.P."/>
            <person name="Paul Ross R."/>
            <person name="Yang R."/>
            <person name="Briner A.E."/>
            <person name="Felis G.E."/>
            <person name="de Vos W.M."/>
            <person name="Barrangou R."/>
            <person name="Klaenhammer T.R."/>
            <person name="Caufield P.W."/>
            <person name="Cui Y."/>
            <person name="Zhang H."/>
            <person name="O'Toole P.W."/>
        </authorList>
    </citation>
    <scope>NUCLEOTIDE SEQUENCE [LARGE SCALE GENOMIC DNA]</scope>
    <source>
        <strain evidence="2 3">DSM 16230</strain>
    </source>
</reference>
<keyword evidence="1" id="KW-0472">Membrane</keyword>
<dbReference type="STRING" id="1423801.FD50_GL000466"/>
<proteinExistence type="predicted"/>
<evidence type="ECO:0008006" key="4">
    <source>
        <dbReference type="Google" id="ProtNLM"/>
    </source>
</evidence>
<organism evidence="2 3">
    <name type="scientific">Liquorilactobacillus satsumensis DSM 16230 = JCM 12392</name>
    <dbReference type="NCBI Taxonomy" id="1423801"/>
    <lineage>
        <taxon>Bacteria</taxon>
        <taxon>Bacillati</taxon>
        <taxon>Bacillota</taxon>
        <taxon>Bacilli</taxon>
        <taxon>Lactobacillales</taxon>
        <taxon>Lactobacillaceae</taxon>
        <taxon>Liquorilactobacillus</taxon>
    </lineage>
</organism>
<dbReference type="InterPro" id="IPR010380">
    <property type="entry name" value="DUF975"/>
</dbReference>
<evidence type="ECO:0000313" key="2">
    <source>
        <dbReference type="EMBL" id="KRL99185.1"/>
    </source>
</evidence>
<feature type="transmembrane region" description="Helical" evidence="1">
    <location>
        <begin position="89"/>
        <end position="110"/>
    </location>
</feature>
<evidence type="ECO:0000313" key="3">
    <source>
        <dbReference type="Proteomes" id="UP000051166"/>
    </source>
</evidence>
<keyword evidence="3" id="KW-1185">Reference proteome</keyword>
<dbReference type="EMBL" id="AZFQ01000034">
    <property type="protein sequence ID" value="KRL99185.1"/>
    <property type="molecule type" value="Genomic_DNA"/>
</dbReference>